<dbReference type="GO" id="GO:0010032">
    <property type="term" value="P:meiotic chromosome condensation"/>
    <property type="evidence" value="ECO:0007669"/>
    <property type="project" value="TreeGrafter"/>
</dbReference>
<dbReference type="GO" id="GO:0051301">
    <property type="term" value="P:cell division"/>
    <property type="evidence" value="ECO:0007669"/>
    <property type="project" value="UniProtKB-KW"/>
</dbReference>
<dbReference type="PANTHER" id="PTHR14222:SF1">
    <property type="entry name" value="CONDENSIN-2 COMPLEX SUBUNIT D3"/>
    <property type="match status" value="1"/>
</dbReference>
<proteinExistence type="predicted"/>
<dbReference type="GO" id="GO:0005634">
    <property type="term" value="C:nucleus"/>
    <property type="evidence" value="ECO:0007669"/>
    <property type="project" value="UniProtKB-SubCell"/>
</dbReference>
<dbReference type="EMBL" id="CAMGYJ010000008">
    <property type="protein sequence ID" value="CAI0467339.1"/>
    <property type="molecule type" value="Genomic_DNA"/>
</dbReference>
<evidence type="ECO:0000313" key="11">
    <source>
        <dbReference type="Proteomes" id="UP001154282"/>
    </source>
</evidence>
<dbReference type="SUPFAM" id="SSF48371">
    <property type="entry name" value="ARM repeat"/>
    <property type="match status" value="1"/>
</dbReference>
<evidence type="ECO:0000259" key="9">
    <source>
        <dbReference type="Pfam" id="PF12717"/>
    </source>
</evidence>
<dbReference type="InterPro" id="IPR016024">
    <property type="entry name" value="ARM-type_fold"/>
</dbReference>
<evidence type="ECO:0000256" key="7">
    <source>
        <dbReference type="SAM" id="Coils"/>
    </source>
</evidence>
<evidence type="ECO:0000256" key="3">
    <source>
        <dbReference type="ARBA" id="ARBA00022776"/>
    </source>
</evidence>
<accession>A0AAV0P8H7</accession>
<sequence length="1352" mass="147311">MEEEQELLSRIVADIEEARDSNSSSSQTPSPPLSSSTLLDLQSILDAGDADLLDQFFSRLSSKSLSPASLLPPLTSAMDSGPIYISLLSSQAYLSLLLCPNSPVFTLFNPMSFLSLLRSLRRALKSPPPAVQGEDPSSSSGRAGGSQGLKRKKGRGGRNNRGKNVRNADDEDGGGGGGGESQVINAKLFYSVLEKLGSVLDLIHLSRFPDSLKSLVQTVVEIPVLATETLGNASGSSNGLENLCSRILNRVLKPEHGEEGETAAELLKSLTPLILAAKSHARSFALAFVKNLVTGLARRSESVNKACVNLPRYLVRKAPDKAEPRGLAVDAIVDIVKVMELNDQIVFVDYVVKMSEGKANLRILAVDLMLNLLLLLKDPFGLRSNGEPEGSWGFKCLEALIQRCSDSSALTRARGLSNLAQLVGILSSDDRNHAVLRQAMGFGEDNVNKGESRIDDMLRRRCMDEKANVRRAALLLVSKVTAIFAGNLDGIVLKTMGMACSDPLVSIRKAAISALSQAFRTYSDEIVITEWLHSVPRLIADNETSIQEECENLFLELVLDRVSKAGGDPRLHNASSLSHSKSNKMGVERKMELLFPDGVLFILKTICDGEVTPWVKKICSSLGKKKRLKPVIASSLQNIIRTSESNWQSHLMPIEKWTAPPGAWLLLSEVSAHLSNAVDWKFLHHHWQLLDKFGATNEFDPEEDLTRDEGSIHSDSVAWAGDRVFLLQTISNVSLELPPDPAADLAHNLLKRIQDFNMHSTEVNAHVKALKTICKRKAVDLAEAETLVGKWVQQVLSKACNILEKYMDENSKATNENSFFTPPRSGIRKGKRAVAASRLLAEAVNSVQTIGSLVLVCPSADMKDVIPLLYTIITSGNSDPKLSKLPGPPVPVKETAPSLYIQAWLTMGKICLADGKLAKNYIPLFVQELEKSDLAPLRNNLVVTMADFCVHYTALVDCYIPKITKCLRDPCELVRRQTFILLSRLLQRDYVKWRGVLFQRFLLALVDDSEKIRQLADFLFGNILKVKAPLLAYNSFVEAVFVLNDCNAHTGSKNTRTEDRQFSIRGNDESSRSKRMHIYVSLLKQMAPEHLLATFAKLCSEILAAASDGMLKLEDVTGQAVLQDAFQVLACKEIRIQPARGSAADAGEAGDEEGGGGDGNGLSAKGRAITQAIRKSLIQNTIPIFIELKRLLESKNSPLIGSLMECLRVLLKDYKNEIDEILIADKQLQKELAYDMQRYEAAKAKSAAASEAAGPSGYGGGGGVGFLSPKDKRVASAMADKAAEVTARSVLREVNRGVLSPPLSAMNKPKLKTAAAAGTVGKSGGSGLPSARPAEVLESVRRRQTFMSDDES</sequence>
<protein>
    <recommendedName>
        <fullName evidence="9">Condensin complex subunit 1 C-terminal domain-containing protein</fullName>
    </recommendedName>
</protein>
<keyword evidence="2" id="KW-0132">Cell division</keyword>
<feature type="region of interest" description="Disordered" evidence="8">
    <location>
        <begin position="1142"/>
        <end position="1162"/>
    </location>
</feature>
<organism evidence="10 11">
    <name type="scientific">Linum tenue</name>
    <dbReference type="NCBI Taxonomy" id="586396"/>
    <lineage>
        <taxon>Eukaryota</taxon>
        <taxon>Viridiplantae</taxon>
        <taxon>Streptophyta</taxon>
        <taxon>Embryophyta</taxon>
        <taxon>Tracheophyta</taxon>
        <taxon>Spermatophyta</taxon>
        <taxon>Magnoliopsida</taxon>
        <taxon>eudicotyledons</taxon>
        <taxon>Gunneridae</taxon>
        <taxon>Pentapetalae</taxon>
        <taxon>rosids</taxon>
        <taxon>fabids</taxon>
        <taxon>Malpighiales</taxon>
        <taxon>Linaceae</taxon>
        <taxon>Linum</taxon>
    </lineage>
</organism>
<keyword evidence="11" id="KW-1185">Reference proteome</keyword>
<evidence type="ECO:0000313" key="10">
    <source>
        <dbReference type="EMBL" id="CAI0467339.1"/>
    </source>
</evidence>
<gene>
    <name evidence="10" type="ORF">LITE_LOCUS37399</name>
</gene>
<evidence type="ECO:0000256" key="2">
    <source>
        <dbReference type="ARBA" id="ARBA00022618"/>
    </source>
</evidence>
<dbReference type="InterPro" id="IPR011989">
    <property type="entry name" value="ARM-like"/>
</dbReference>
<dbReference type="GO" id="GO:0000779">
    <property type="term" value="C:condensed chromosome, centromeric region"/>
    <property type="evidence" value="ECO:0007669"/>
    <property type="project" value="TreeGrafter"/>
</dbReference>
<dbReference type="Gene3D" id="1.25.10.10">
    <property type="entry name" value="Leucine-rich Repeat Variant"/>
    <property type="match status" value="2"/>
</dbReference>
<name>A0AAV0P8H7_9ROSI</name>
<evidence type="ECO:0000256" key="6">
    <source>
        <dbReference type="ARBA" id="ARBA00023306"/>
    </source>
</evidence>
<dbReference type="GO" id="GO:0007076">
    <property type="term" value="P:mitotic chromosome condensation"/>
    <property type="evidence" value="ECO:0007669"/>
    <property type="project" value="InterPro"/>
</dbReference>
<comment type="caution">
    <text evidence="10">The sequence shown here is derived from an EMBL/GenBank/DDBJ whole genome shotgun (WGS) entry which is preliminary data.</text>
</comment>
<keyword evidence="4" id="KW-0226">DNA condensation</keyword>
<dbReference type="Pfam" id="PF12717">
    <property type="entry name" value="Cnd1"/>
    <property type="match status" value="1"/>
</dbReference>
<dbReference type="PANTHER" id="PTHR14222">
    <property type="entry name" value="CONDENSIN"/>
    <property type="match status" value="1"/>
</dbReference>
<keyword evidence="3" id="KW-0498">Mitosis</keyword>
<feature type="region of interest" description="Disordered" evidence="8">
    <location>
        <begin position="1301"/>
        <end position="1352"/>
    </location>
</feature>
<feature type="coiled-coil region" evidence="7">
    <location>
        <begin position="1204"/>
        <end position="1231"/>
    </location>
</feature>
<keyword evidence="6" id="KW-0131">Cell cycle</keyword>
<dbReference type="InterPro" id="IPR026971">
    <property type="entry name" value="CND1/NCAPD3"/>
</dbReference>
<keyword evidence="7" id="KW-0175">Coiled coil</keyword>
<feature type="domain" description="Condensin complex subunit 1 C-terminal" evidence="9">
    <location>
        <begin position="937"/>
        <end position="1108"/>
    </location>
</feature>
<feature type="region of interest" description="Disordered" evidence="8">
    <location>
        <begin position="126"/>
        <end position="178"/>
    </location>
</feature>
<keyword evidence="5" id="KW-0539">Nucleus</keyword>
<dbReference type="InterPro" id="IPR032682">
    <property type="entry name" value="Cnd1_C"/>
</dbReference>
<evidence type="ECO:0000256" key="1">
    <source>
        <dbReference type="ARBA" id="ARBA00004123"/>
    </source>
</evidence>
<feature type="compositionally biased region" description="Basic residues" evidence="8">
    <location>
        <begin position="149"/>
        <end position="164"/>
    </location>
</feature>
<dbReference type="GO" id="GO:0042393">
    <property type="term" value="F:histone binding"/>
    <property type="evidence" value="ECO:0007669"/>
    <property type="project" value="TreeGrafter"/>
</dbReference>
<reference evidence="10" key="1">
    <citation type="submission" date="2022-08" db="EMBL/GenBank/DDBJ databases">
        <authorList>
            <person name="Gutierrez-Valencia J."/>
        </authorList>
    </citation>
    <scope>NUCLEOTIDE SEQUENCE</scope>
</reference>
<evidence type="ECO:0000256" key="5">
    <source>
        <dbReference type="ARBA" id="ARBA00023242"/>
    </source>
</evidence>
<dbReference type="GO" id="GO:0000796">
    <property type="term" value="C:condensin complex"/>
    <property type="evidence" value="ECO:0007669"/>
    <property type="project" value="TreeGrafter"/>
</dbReference>
<evidence type="ECO:0000256" key="8">
    <source>
        <dbReference type="SAM" id="MobiDB-lite"/>
    </source>
</evidence>
<dbReference type="Proteomes" id="UP001154282">
    <property type="component" value="Unassembled WGS sequence"/>
</dbReference>
<evidence type="ECO:0000256" key="4">
    <source>
        <dbReference type="ARBA" id="ARBA00023067"/>
    </source>
</evidence>
<comment type="subcellular location">
    <subcellularLocation>
        <location evidence="1">Nucleus</location>
    </subcellularLocation>
</comment>